<evidence type="ECO:0000313" key="2">
    <source>
        <dbReference type="EMBL" id="MFD0760974.1"/>
    </source>
</evidence>
<dbReference type="InterPro" id="IPR051675">
    <property type="entry name" value="Endo/Exo/Phosphatase_dom_1"/>
</dbReference>
<keyword evidence="1" id="KW-0472">Membrane</keyword>
<reference evidence="3" key="1">
    <citation type="journal article" date="2019" name="Int. J. Syst. Evol. Microbiol.">
        <title>The Global Catalogue of Microorganisms (GCM) 10K type strain sequencing project: providing services to taxonomists for standard genome sequencing and annotation.</title>
        <authorList>
            <consortium name="The Broad Institute Genomics Platform"/>
            <consortium name="The Broad Institute Genome Sequencing Center for Infectious Disease"/>
            <person name="Wu L."/>
            <person name="Ma J."/>
        </authorList>
    </citation>
    <scope>NUCLEOTIDE SEQUENCE [LARGE SCALE GENOMIC DNA]</scope>
    <source>
        <strain evidence="3">CCUG 60022</strain>
    </source>
</reference>
<name>A0ABW2Z3V7_9FLAO</name>
<dbReference type="SUPFAM" id="SSF47781">
    <property type="entry name" value="RuvA domain 2-like"/>
    <property type="match status" value="2"/>
</dbReference>
<proteinExistence type="predicted"/>
<evidence type="ECO:0000256" key="1">
    <source>
        <dbReference type="SAM" id="Phobius"/>
    </source>
</evidence>
<dbReference type="InterPro" id="IPR010994">
    <property type="entry name" value="RuvA_2-like"/>
</dbReference>
<dbReference type="Gene3D" id="1.10.150.280">
    <property type="entry name" value="AF1531-like domain"/>
    <property type="match status" value="2"/>
</dbReference>
<sequence length="287" mass="33705">MKIFKSHFWYNKRQRNGVFFLLTMIVLLQLIYFFVDFSSTNKIDFSEHKVQNFQRELDSLKLIQVKKKEPKIYPFNPNYITDFKGYQLGMSVEEIDKLLKFRAEGKFVNSAGEFQKVTGVSDSLLKNISPFFKFPSWVTTNQQTNSTKVTSKPIQKQNINTASVSDFKIIYGVGDKIANRIVSYRTKLKGFSMNEQVYEVWNLDSLLVGKIFDYFEIREKPIIQKININQATFKEVLAIVYLDYELTKKIFNYRDEVAEIQSIEELKKIDGFPLEKFSRIALYLDAK</sequence>
<keyword evidence="1" id="KW-1133">Transmembrane helix</keyword>
<dbReference type="PANTHER" id="PTHR21180:SF32">
    <property type="entry name" value="ENDONUCLEASE_EXONUCLEASE_PHOSPHATASE FAMILY DOMAIN-CONTAINING PROTEIN 1"/>
    <property type="match status" value="1"/>
</dbReference>
<gene>
    <name evidence="2" type="ORF">ACFQZW_02680</name>
</gene>
<protein>
    <submittedName>
        <fullName evidence="2">ComEA family DNA-binding protein</fullName>
    </submittedName>
</protein>
<dbReference type="GO" id="GO:0003677">
    <property type="term" value="F:DNA binding"/>
    <property type="evidence" value="ECO:0007669"/>
    <property type="project" value="UniProtKB-KW"/>
</dbReference>
<accession>A0ABW2Z3V7</accession>
<dbReference type="Proteomes" id="UP001597032">
    <property type="component" value="Unassembled WGS sequence"/>
</dbReference>
<dbReference type="EMBL" id="JBHTIC010000005">
    <property type="protein sequence ID" value="MFD0760974.1"/>
    <property type="molecule type" value="Genomic_DNA"/>
</dbReference>
<dbReference type="RefSeq" id="WP_386781430.1">
    <property type="nucleotide sequence ID" value="NZ_JBHTIC010000005.1"/>
</dbReference>
<dbReference type="PANTHER" id="PTHR21180">
    <property type="entry name" value="ENDONUCLEASE/EXONUCLEASE/PHOSPHATASE FAMILY DOMAIN-CONTAINING PROTEIN 1"/>
    <property type="match status" value="1"/>
</dbReference>
<organism evidence="2 3">
    <name type="scientific">Lutibacter aestuarii</name>
    <dbReference type="NCBI Taxonomy" id="861111"/>
    <lineage>
        <taxon>Bacteria</taxon>
        <taxon>Pseudomonadati</taxon>
        <taxon>Bacteroidota</taxon>
        <taxon>Flavobacteriia</taxon>
        <taxon>Flavobacteriales</taxon>
        <taxon>Flavobacteriaceae</taxon>
        <taxon>Lutibacter</taxon>
    </lineage>
</organism>
<comment type="caution">
    <text evidence="2">The sequence shown here is derived from an EMBL/GenBank/DDBJ whole genome shotgun (WGS) entry which is preliminary data.</text>
</comment>
<feature type="transmembrane region" description="Helical" evidence="1">
    <location>
        <begin position="16"/>
        <end position="35"/>
    </location>
</feature>
<dbReference type="Pfam" id="PF12836">
    <property type="entry name" value="HHH_3"/>
    <property type="match status" value="2"/>
</dbReference>
<keyword evidence="3" id="KW-1185">Reference proteome</keyword>
<evidence type="ECO:0000313" key="3">
    <source>
        <dbReference type="Proteomes" id="UP001597032"/>
    </source>
</evidence>
<keyword evidence="1" id="KW-0812">Transmembrane</keyword>
<keyword evidence="2" id="KW-0238">DNA-binding</keyword>